<comment type="caution">
    <text evidence="9">The sequence shown here is derived from an EMBL/GenBank/DDBJ whole genome shotgun (WGS) entry which is preliminary data.</text>
</comment>
<dbReference type="Proteomes" id="UP000177141">
    <property type="component" value="Unassembled WGS sequence"/>
</dbReference>
<dbReference type="NCBIfam" id="NF000612">
    <property type="entry name" value="PRK00019.1"/>
    <property type="match status" value="1"/>
</dbReference>
<dbReference type="HAMAP" id="MF_00501">
    <property type="entry name" value="Ribosomal_bL31_1"/>
    <property type="match status" value="1"/>
</dbReference>
<name>A0A1F7ITZ1_9BACT</name>
<feature type="binding site" evidence="7">
    <location>
        <position position="40"/>
    </location>
    <ligand>
        <name>Zn(2+)</name>
        <dbReference type="ChEBI" id="CHEBI:29105"/>
    </ligand>
</feature>
<gene>
    <name evidence="7" type="primary">rpmE</name>
    <name evidence="9" type="ORF">A3A93_06270</name>
</gene>
<dbReference type="PANTHER" id="PTHR33280:SF1">
    <property type="entry name" value="LARGE RIBOSOMAL SUBUNIT PROTEIN BL31C"/>
    <property type="match status" value="1"/>
</dbReference>
<dbReference type="NCBIfam" id="TIGR00105">
    <property type="entry name" value="L31"/>
    <property type="match status" value="1"/>
</dbReference>
<protein>
    <recommendedName>
        <fullName evidence="6 7">Large ribosomal subunit protein bL31</fullName>
    </recommendedName>
</protein>
<evidence type="ECO:0000256" key="6">
    <source>
        <dbReference type="ARBA" id="ARBA00035687"/>
    </source>
</evidence>
<feature type="binding site" evidence="7">
    <location>
        <position position="37"/>
    </location>
    <ligand>
        <name>Zn(2+)</name>
        <dbReference type="ChEBI" id="CHEBI:29105"/>
    </ligand>
</feature>
<keyword evidence="4 7" id="KW-0689">Ribosomal protein</keyword>
<dbReference type="EMBL" id="MGAL01000039">
    <property type="protein sequence ID" value="OGK46835.1"/>
    <property type="molecule type" value="Genomic_DNA"/>
</dbReference>
<dbReference type="InterPro" id="IPR002150">
    <property type="entry name" value="Ribosomal_bL31"/>
</dbReference>
<proteinExistence type="inferred from homology"/>
<evidence type="ECO:0000256" key="8">
    <source>
        <dbReference type="SAM" id="MobiDB-lite"/>
    </source>
</evidence>
<keyword evidence="7" id="KW-0862">Zinc</keyword>
<dbReference type="AlphaFoldDB" id="A0A1F7ITZ1"/>
<dbReference type="InterPro" id="IPR034704">
    <property type="entry name" value="Ribosomal_bL28/bL31-like_sf"/>
</dbReference>
<feature type="binding site" evidence="7">
    <location>
        <position position="19"/>
    </location>
    <ligand>
        <name>Zn(2+)</name>
        <dbReference type="ChEBI" id="CHEBI:29105"/>
    </ligand>
</feature>
<dbReference type="PANTHER" id="PTHR33280">
    <property type="entry name" value="50S RIBOSOMAL PROTEIN L31, CHLOROPLASTIC"/>
    <property type="match status" value="1"/>
</dbReference>
<dbReference type="InterPro" id="IPR027491">
    <property type="entry name" value="Ribosomal_bL31_A"/>
</dbReference>
<evidence type="ECO:0000256" key="4">
    <source>
        <dbReference type="ARBA" id="ARBA00022980"/>
    </source>
</evidence>
<evidence type="ECO:0000256" key="3">
    <source>
        <dbReference type="ARBA" id="ARBA00022884"/>
    </source>
</evidence>
<dbReference type="GO" id="GO:0005840">
    <property type="term" value="C:ribosome"/>
    <property type="evidence" value="ECO:0007669"/>
    <property type="project" value="UniProtKB-KW"/>
</dbReference>
<evidence type="ECO:0000256" key="1">
    <source>
        <dbReference type="ARBA" id="ARBA00009296"/>
    </source>
</evidence>
<dbReference type="GO" id="GO:1990904">
    <property type="term" value="C:ribonucleoprotein complex"/>
    <property type="evidence" value="ECO:0007669"/>
    <property type="project" value="UniProtKB-KW"/>
</dbReference>
<dbReference type="GO" id="GO:0046872">
    <property type="term" value="F:metal ion binding"/>
    <property type="evidence" value="ECO:0007669"/>
    <property type="project" value="UniProtKB-KW"/>
</dbReference>
<feature type="compositionally biased region" description="Basic and acidic residues" evidence="8">
    <location>
        <begin position="82"/>
        <end position="99"/>
    </location>
</feature>
<comment type="subunit">
    <text evidence="7">Part of the 50S ribosomal subunit.</text>
</comment>
<dbReference type="GO" id="GO:0003735">
    <property type="term" value="F:structural constituent of ribosome"/>
    <property type="evidence" value="ECO:0007669"/>
    <property type="project" value="InterPro"/>
</dbReference>
<dbReference type="GO" id="GO:0019843">
    <property type="term" value="F:rRNA binding"/>
    <property type="evidence" value="ECO:0007669"/>
    <property type="project" value="UniProtKB-KW"/>
</dbReference>
<dbReference type="SUPFAM" id="SSF143800">
    <property type="entry name" value="L28p-like"/>
    <property type="match status" value="1"/>
</dbReference>
<keyword evidence="7" id="KW-0479">Metal-binding</keyword>
<evidence type="ECO:0000256" key="7">
    <source>
        <dbReference type="HAMAP-Rule" id="MF_00501"/>
    </source>
</evidence>
<sequence>MQASIHPKFYTDTIVTCACGNKFTTGSTKQSIAVDICSNCHPFFTGEHKFVDTKGTVDKFLKKAEAAKEYKKILSAKKKKKEGKEERSTKSLRELLGEI</sequence>
<feature type="binding site" evidence="7">
    <location>
        <position position="17"/>
    </location>
    <ligand>
        <name>Zn(2+)</name>
        <dbReference type="ChEBI" id="CHEBI:29105"/>
    </ligand>
</feature>
<keyword evidence="3 7" id="KW-0694">RNA-binding</keyword>
<comment type="cofactor">
    <cofactor evidence="7">
        <name>Zn(2+)</name>
        <dbReference type="ChEBI" id="CHEBI:29105"/>
    </cofactor>
    <text evidence="7">Binds 1 zinc ion per subunit.</text>
</comment>
<dbReference type="Gene3D" id="4.10.830.30">
    <property type="entry name" value="Ribosomal protein L31"/>
    <property type="match status" value="1"/>
</dbReference>
<dbReference type="Pfam" id="PF01197">
    <property type="entry name" value="Ribosomal_L31"/>
    <property type="match status" value="1"/>
</dbReference>
<organism evidence="9 10">
    <name type="scientific">Candidatus Roizmanbacteria bacterium RIFCSPLOWO2_01_FULL_38_12</name>
    <dbReference type="NCBI Taxonomy" id="1802061"/>
    <lineage>
        <taxon>Bacteria</taxon>
        <taxon>Candidatus Roizmaniibacteriota</taxon>
    </lineage>
</organism>
<evidence type="ECO:0000313" key="10">
    <source>
        <dbReference type="Proteomes" id="UP000177141"/>
    </source>
</evidence>
<keyword evidence="5 7" id="KW-0687">Ribonucleoprotein</keyword>
<feature type="region of interest" description="Disordered" evidence="8">
    <location>
        <begin position="80"/>
        <end position="99"/>
    </location>
</feature>
<evidence type="ECO:0000313" key="9">
    <source>
        <dbReference type="EMBL" id="OGK46835.1"/>
    </source>
</evidence>
<dbReference type="GO" id="GO:0006412">
    <property type="term" value="P:translation"/>
    <property type="evidence" value="ECO:0007669"/>
    <property type="project" value="UniProtKB-UniRule"/>
</dbReference>
<evidence type="ECO:0000256" key="2">
    <source>
        <dbReference type="ARBA" id="ARBA00022730"/>
    </source>
</evidence>
<keyword evidence="2 7" id="KW-0699">rRNA-binding</keyword>
<dbReference type="STRING" id="1802061.A3A93_06270"/>
<comment type="similarity">
    <text evidence="1 7">Belongs to the bacterial ribosomal protein bL31 family. Type A subfamily.</text>
</comment>
<dbReference type="InterPro" id="IPR042105">
    <property type="entry name" value="Ribosomal_bL31_sf"/>
</dbReference>
<comment type="function">
    <text evidence="7">Binds the 23S rRNA.</text>
</comment>
<evidence type="ECO:0000256" key="5">
    <source>
        <dbReference type="ARBA" id="ARBA00023274"/>
    </source>
</evidence>
<reference evidence="9 10" key="1">
    <citation type="journal article" date="2016" name="Nat. Commun.">
        <title>Thousands of microbial genomes shed light on interconnected biogeochemical processes in an aquifer system.</title>
        <authorList>
            <person name="Anantharaman K."/>
            <person name="Brown C.T."/>
            <person name="Hug L.A."/>
            <person name="Sharon I."/>
            <person name="Castelle C.J."/>
            <person name="Probst A.J."/>
            <person name="Thomas B.C."/>
            <person name="Singh A."/>
            <person name="Wilkins M.J."/>
            <person name="Karaoz U."/>
            <person name="Brodie E.L."/>
            <person name="Williams K.H."/>
            <person name="Hubbard S.S."/>
            <person name="Banfield J.F."/>
        </authorList>
    </citation>
    <scope>NUCLEOTIDE SEQUENCE [LARGE SCALE GENOMIC DNA]</scope>
</reference>
<dbReference type="PRINTS" id="PR01249">
    <property type="entry name" value="RIBOSOMALL31"/>
</dbReference>
<accession>A0A1F7ITZ1</accession>